<comment type="subcellular location">
    <subcellularLocation>
        <location evidence="1">Nucleus</location>
    </subcellularLocation>
</comment>
<dbReference type="InterPro" id="IPR052414">
    <property type="entry name" value="U3_snoRNA-assoc_WDR"/>
</dbReference>
<sequence>MVLSKDVGSVVLHSSRKDKDTAVDVGRMSSSSGSGHMEICKGDDGTYTALLGRSVFCGSHSFSTKCTIRSPDPCIFNVGSATEVMSLRMNKANGMSPTTIAITSETPKEVILDNDAGTRGKLGAKRKLDSQISVLGPGQSGVESEAVALSEKRSRSSSDAKDNLEDLPIADRLKQLNKLLDSELEEKEKTEAAGSSGFVPKLATTESLKELLSQGLSSQDASLLKLAFSVRDTDTIETTLKDLKNVQVAQVIDQLTAQIASNPLSVDALSGWLSASLMTGRFSREQLGTLRHLLSERVESLPDLIRLEGRLSVYID</sequence>
<dbReference type="GO" id="GO:0005730">
    <property type="term" value="C:nucleolus"/>
    <property type="evidence" value="ECO:0007669"/>
    <property type="project" value="TreeGrafter"/>
</dbReference>
<feature type="region of interest" description="Disordered" evidence="3">
    <location>
        <begin position="135"/>
        <end position="166"/>
    </location>
</feature>
<dbReference type="AlphaFoldDB" id="A0A7R9WNK1"/>
<feature type="region of interest" description="Disordered" evidence="3">
    <location>
        <begin position="18"/>
        <end position="37"/>
    </location>
</feature>
<dbReference type="PANTHER" id="PTHR44267:SF1">
    <property type="entry name" value="WD REPEAT-CONTAINING PROTEIN 43"/>
    <property type="match status" value="1"/>
</dbReference>
<feature type="compositionally biased region" description="Basic and acidic residues" evidence="3">
    <location>
        <begin position="150"/>
        <end position="166"/>
    </location>
</feature>
<evidence type="ECO:0000256" key="3">
    <source>
        <dbReference type="SAM" id="MobiDB-lite"/>
    </source>
</evidence>
<reference evidence="4" key="1">
    <citation type="submission" date="2021-01" db="EMBL/GenBank/DDBJ databases">
        <authorList>
            <person name="Corre E."/>
            <person name="Pelletier E."/>
            <person name="Niang G."/>
            <person name="Scheremetjew M."/>
            <person name="Finn R."/>
            <person name="Kale V."/>
            <person name="Holt S."/>
            <person name="Cochrane G."/>
            <person name="Meng A."/>
            <person name="Brown T."/>
            <person name="Cohen L."/>
        </authorList>
    </citation>
    <scope>NUCLEOTIDE SEQUENCE</scope>
    <source>
        <strain evidence="4">CCMP3328</strain>
    </source>
</reference>
<evidence type="ECO:0000256" key="2">
    <source>
        <dbReference type="ARBA" id="ARBA00023242"/>
    </source>
</evidence>
<protein>
    <submittedName>
        <fullName evidence="4">Uncharacterized protein</fullName>
    </submittedName>
</protein>
<dbReference type="EMBL" id="HBEF01001256">
    <property type="protein sequence ID" value="CAD8328698.1"/>
    <property type="molecule type" value="Transcribed_RNA"/>
</dbReference>
<evidence type="ECO:0000256" key="1">
    <source>
        <dbReference type="ARBA" id="ARBA00004123"/>
    </source>
</evidence>
<name>A0A7R9WNK1_9STRA</name>
<proteinExistence type="predicted"/>
<evidence type="ECO:0000313" key="4">
    <source>
        <dbReference type="EMBL" id="CAD8328698.1"/>
    </source>
</evidence>
<dbReference type="GO" id="GO:0000462">
    <property type="term" value="P:maturation of SSU-rRNA from tricistronic rRNA transcript (SSU-rRNA, 5.8S rRNA, LSU-rRNA)"/>
    <property type="evidence" value="ECO:0007669"/>
    <property type="project" value="TreeGrafter"/>
</dbReference>
<keyword evidence="2" id="KW-0539">Nucleus</keyword>
<gene>
    <name evidence="4" type="ORF">CAUS1442_LOCUS795</name>
</gene>
<dbReference type="PANTHER" id="PTHR44267">
    <property type="entry name" value="WD REPEAT-CONTAINING PROTEIN 43"/>
    <property type="match status" value="1"/>
</dbReference>
<organism evidence="4">
    <name type="scientific">Craspedostauros australis</name>
    <dbReference type="NCBI Taxonomy" id="1486917"/>
    <lineage>
        <taxon>Eukaryota</taxon>
        <taxon>Sar</taxon>
        <taxon>Stramenopiles</taxon>
        <taxon>Ochrophyta</taxon>
        <taxon>Bacillariophyta</taxon>
        <taxon>Bacillariophyceae</taxon>
        <taxon>Bacillariophycidae</taxon>
        <taxon>Naviculales</taxon>
        <taxon>Naviculaceae</taxon>
        <taxon>Craspedostauros</taxon>
    </lineage>
</organism>
<accession>A0A7R9WNK1</accession>